<feature type="region of interest" description="Disordered" evidence="3">
    <location>
        <begin position="3572"/>
        <end position="3596"/>
    </location>
</feature>
<dbReference type="GO" id="GO:0016020">
    <property type="term" value="C:membrane"/>
    <property type="evidence" value="ECO:0007669"/>
    <property type="project" value="TreeGrafter"/>
</dbReference>
<feature type="domain" description="C2" evidence="5">
    <location>
        <begin position="122"/>
        <end position="258"/>
    </location>
</feature>
<dbReference type="eggNOG" id="KOG1030">
    <property type="taxonomic scope" value="Eukaryota"/>
</dbReference>
<dbReference type="CDD" id="cd00821">
    <property type="entry name" value="PH"/>
    <property type="match status" value="1"/>
</dbReference>
<sequence>MTSPPPVLKEGYLTKRSKDSALVTNWRKRYFRLVPGELLYFESKEDLEPRRRIPLGLDTVVSLNNDQGYNLCLSVKSSPTSEVFYVQATTEAEKKAWVDALFEAARYTKDVVAKAPLLEPPPPSTKTRELTRQGTSVVHAGVLLNIRVVQAKGLIAADTSGTSDPYVVVTLLDKNAFPIKHTSQKTKIIDKALDPVWNADMRFGDKLDLNTVGAIRFEVIDHDNFSKDDNIGVVTVPLGCFKMSVASATSSETIDHWFHIDPPLTGARPTTNLLAFGQNERQMDERDHGELHLIMNLKGAGLPEFFRNLELRGSSPTKHQLTSSLDETDNRLEVTVVAAKDLVYFDPKDPSGQPTHAVNPMCEITLVDAKTRAAMKHELFRTVVQFKTICPVFPDANFVCGRVADIDRAGAVKATLYHVENAKQSVALGSVEVDLHTVSAFKVANWYPLYSHATPPVKVGEVRLQLTLIGETRGEKQQREQIKRAINAAANAKSLEQTELESAQFLMLQSMRDLDGARVSCAEEGYQIRHPKFYGVNGYLHAAHAQLVQANSRHQTPDDVFQSRGHIEGYALLDVTVVGVHNMQLGDRMNMPGVGTYARIDVEPTAAVTKAKRIYKPYLARKAHKAAPGLKPMQSQRVVQHDSDGREINLNVGAVRQAIWGKTPVAGEVSPSRQRIGRHEARIERNQAMAEDRPYLRVRVVSGHNFIAGDMNGYSDPYCTLFLTNAQDVPFEQEKKRTAVVSKTLNPVWKHEEFMFGFNIDLNDAKCLLVHVKDHNNIGKSTPLGRVEIPLQDLCQASATTTSISSVAVTKRYPITPEPWMKKQNVHLGELCLETEVRGNATVLAKLLMRQNQLLTTMTSALSVNSEVSAGGDAVLSMEDEEAVYEEGQIVRTVSVGGTEPQWKTDRFQLQLSYNRLLSDNVDTVVYRNEGFPYDVRVTVMCGRNLITCDRNAEADPFFTITPVWGTGDVLLAAKRQSLTVYESRNPVWPAQEFVFGSTYDITQMSHLSIHFYDRDWADLDTSALKNLGNPGEVNNTVVIPRSQLRKVTPWGDVDPNPVMEVLEYDQKVLAFRKCGVDGGNYFPARIRHYTPFPTDMYLVLFEDSLDSISKIRTLMSYDVQGEIAYVRGDGTVDVKLVGGNGGSADYLSRVPIRTLKPVNAFNDATDTTLAAPTMHGKWEQVQLQVLSLTEFLLPNPTVRPAVVVTLVSYPNERTVTTNQRGEIMAATMTATPSEDAHAKVPKFGGIWGKKDKAPAATTSAWTYVVPAGTNNPGSVSLSTVPPLLLEKPLVDSTAALVVRVVDQGTADTPSLDQPCLGLVKIDLSACEEGMGNWHLKVVPPEMSQPYNKFYGAIHCRTTCTPLLVDDDVILPTSAQTLATPTIASTKGVAEWYEDVLAKEKRMASFNWKAMWVPETVVEYTYLARRQALRGSLTARQNRQIDNLGTALNAIYRHVLGALREIALFDEFEGLSHDDMLKFNAVHTLSAHPDSEWLNRRINEMSVHVRKKIVVDLEMQLLMIAGVKTLPALPLPDATLDTWLALRKARQDALAPYSDFLPTERGLLLKYSACFTGEGIVSWILRRPSVLWQDEWVQFAWNELSDNSSKLHWNDPELKVNAEAMQAPEGREHVTVWLKALFDVGHLESVSEKRDFADKADRFYRMHALEFERLHIHASDSTAPLDLVHEVDCDTSEGELFCKKLTSHAAGFLGTVSAVSSLIGSAVDAVENLGRFNVPTWTVPNVSTSLGLPQDSLWQWRYCIFRPDSKLLYLYESVNSTNATAIVDLSVTHTIVTYANPKVHGPDCFEIRQPVFLAPHPTTSKLVRMTDADLDASFLGNIECKAKLVLKAQDSQVWMQAMLMAGVKVTLEKRQKVLVSRLNANVLHAKCMQHSLNFSSADLEGSFQHLMNRVFGHDHVAARSSDRHVKEHRAKVRAELKKAGSEGLAISAKYGRSNRFDPGPTDPRKYTPGYEYPARIVVIRTPFTDATYPVKKQFLIEAAPPRLKKLLQEYKITTRASWLEQPVAIRDRFLLYDVEYSDQMETVIEKDMLREDFRTMDGDLDPAKVRDKCLDLNYTFHPTDLEGCVNRFAEMSNGETPMGCLKIQLQSLSEQREIDWWYKLAPERGMVQRRELGMVRVRVEMRKHDKKTCLGSTPLPPPLAHQVERAIQMQMKASSVNDSNWFNRLKKTISSPLGSPAKGNKPPVLSVLQVDIVEGRKLIISDIRTSDPYVVVLLVNLQDEEKACGKTDIVPSTLNPKWKNQQFTLGRTDETHLHDKKALVLRIFDHDTYSANDPMGYLKLEFGKDERGYIRKVKLHHSGPGGTPTSTILDVSKDGEVEVFERLLRDTKAGQSAWAKAKGNSEEDGVLGRLRFKLKLTHQDYVDDKNAAVTNPTAVSTQVVNTTANHLTRFAAEILLSRVDNDEHLDTMTWALVPRTNEGHMIMYDSKAEQMTHDSKKPLRDHVNQQLVCGLSYDVSRVATYDVVLHHIENGRTFLGTWSLHPAMDNTVVVVTCKCTDKGDASAIQVSLVVSFIGLNRADYIKRVLNETYQHASLEFDARSVAALGETAEQFLWDVCNVQVSPGQNVGDLLLAQLHTMHASSLLHWKHTPKLLLFVLHHALATNTKDRVPFRHTVPLDDILTRWSKLLSFVAEAKSQLTGRLHGELTPRLVSTLASLCDWTVEPDGATATRSLPQLHVGDNIHAYIPARATIQVGHLVDVRLLGTNKSEVAAKFYPGRVLKTYPDEFVDVLVASNLHWSVAPIPDALLPPLHPGDAVYVGDAATSVYELRKATIVEYNAAHDIPEMPYLVSYTDEVPPVSNRPRELWVRRDQLVQILPRYPVADVMPQLQPHEFVHVSSEQGKANRAAKIIKGHGNGTYSVQFLEGSLAIEANVVRDRISPTSTTTLVRGVVNNVHADGDAYDVLVDQSWALATAIPREAIRLCHEGWSTDRYKLASVYVVDAACGQPGSATASSLVHLWQDVNVIQTILELPGPVGSVHARDGLRGHLIQLIERDDVAPKIQGQYHGYTIGSKFVDVDKRKVMQLKNQPQDHISWANIVSVTIAPEPYVSVHGSINIAGTHSRAFRALIDQWKAKELGAVMTRLLLEIILQGQPWTQDLPSIRVAKITSSVNGKAVNDVSLSLLGSMDATYVSTGKRIKGVAPSLLTVHVHFEVLVPLCDAVPTSAAESAAVALDRANDIVLLMSGVTCLVHVKDQWSFSHTDARTAPTDAVLVVGISNGDHTGAPRPQLALKALDDVRLDVMTSDGTTFQVNLAEESLRRECQLRHDLLPLCPAVVMGTVGTSASRCDVCFVDDPDAVPHSIALADIRLDNLTVEVLSARDLYTTMTREGQRQDEDICVKVYLLTNEVPPNGGRNRFGYTVTSDGAVVRDLRDIEYPRTTTTESLKSKHPDWDKSQNVKKFFFGHPTVDLTHMTMLALEVVSNTTGKTIGIHTAPLASIQDREATRTEVLFVKGDPLNKEPQGNITFRVCRDTQVAEGSKVLARLGSARDKWILSPMELLTQSMKFKTKHAERGLADKLADVIVANNAIEQEKEVQKLLRLVRLLHSQSNLKPTGRRNRDQRALTVATASPPPQPTSLNQVQAKHILAAGLATAETVLELVQMRGGTSSRSMARRKWSADYVDEDMVDATEVDVEQRSPFDIATDRLRSTLLKLHGVCTRKLLPKLDEMTAMSKAPHVPLATAQALLTFFEDEVDDLDNEDFQAFDGLQKRTRVIQLTQLLSDLMRAYVKISIFVDQDAKNHAASRDELVGVANIPLIDLIDRKEHNQQYALHLDRVYRDQHNPANSGYDRILRRGTVHVRTQLTFSEVSLLETAISILKEYKAKYIYQFEVARRRVNSAVVPAQRRRWQTLLGYLEALKAQSTGKLHWETTPTLLEHVWDIFLSHKRQLPTFLVNFSSQVNMYREVVVKVHTRWINLQPKLNELLEMQAQPQIHASRTPQLIAEVEEEIEGLDVLRSTAWLQVQGKWLALEAALEELVQMKERNKLHMGRAPLLLNFVAQTCSKGLNARHADAVSTVQFRWVALTKHDGPINELRLMDTHGLHWRRTNDLLMLLNEQCEGFSEVDEVALKAVTARWQQVETWLGDFLEMQLAHKIHCQEAPLALRKFNLIKDHANLPSSKTHDEESVEGLLEWYAQEESRRELMRLPYHRITTDAERDNWLAYSEHGRDSRLLITKQEMLYTPENVRAALIDRGVLPKSMSVGQIEQIRKSSGLWPRAVLDEIDILELQVEQGAALPNPERVVELYDVLEDVGKGDLLWKVKHCVNQNHELTVPETFTELLYELKKRYLPTTEAEDLVKGLLNTMQKEHLARLGINVPANASYAKVCTIMVANQVKEVPLPLKTSDIQDLLVDRNMDKKGDPVFCRGVRINTNAIGTNQEHGRLGIVDSHVEALRKQLLVEAMRKRNSLVKTFPVPSPALEKELADVVELDMSGDYMVLVHRFHAWLVHETYSARLAGYAALDRCARALVHAKRDQVMTKEDMAVALMPLNTRLPVEAFTRDELLQAARTNPSKIKPASESLVQVLPTAENAKAMAYYAALRTTANAFQKHTSFASRFDVATQTAVDAMDIHLSFDSIQQTSLPDDKSKLTLGYMMADWLLGCDDTPIKLKHLDGPYYMQRLQWASAAFAIRHRWWQRGVGWCDTSPTAQIGVGVKVLLDDLLLMSGENKMHMLKAEHLLKEINTKCYQLRSREHEALQTILWRYNENMTLLEELVQHAERCINNRKLHSERTPELLHLIQQHCVVPKGLSTRHSEAYSVVTKHWLPHSRQLDELVQMHKDGTFSINRTPELLEAMATHTEGLAGTAEVVKPVDDSTNQPLDEWSEKQLAEWRKGQRKSVMNEVEPGVHLNLPDVASLSPDEEMWKSLAVETKSKPPISPFKRSVTWSFAEAAQQGKDQVRDATRVLDPNNPLDTTILQLASKHQAPRKRTVSEELCTLLKEPTKWLMSGGSQQPAPAVERIAAWKFYPAQVVQEEE</sequence>
<dbReference type="CDD" id="cd00030">
    <property type="entry name" value="C2"/>
    <property type="match status" value="4"/>
</dbReference>
<dbReference type="PANTHER" id="PTHR45911:SF4">
    <property type="entry name" value="MULTIPLE C2 AND TRANSMEMBRANE DOMAIN-CONTAINING PROTEIN"/>
    <property type="match status" value="1"/>
</dbReference>
<dbReference type="EMBL" id="KI913974">
    <property type="protein sequence ID" value="ETV97162.1"/>
    <property type="molecule type" value="Genomic_DNA"/>
</dbReference>
<feature type="domain" description="C2" evidence="5">
    <location>
        <begin position="2189"/>
        <end position="2317"/>
    </location>
</feature>
<dbReference type="Gene3D" id="1.10.10.10">
    <property type="entry name" value="Winged helix-like DNA-binding domain superfamily/Winged helix DNA-binding domain"/>
    <property type="match status" value="1"/>
</dbReference>
<dbReference type="PROSITE" id="PS50003">
    <property type="entry name" value="PH_DOMAIN"/>
    <property type="match status" value="1"/>
</dbReference>
<dbReference type="RefSeq" id="XP_008874408.1">
    <property type="nucleotide sequence ID" value="XM_008876186.1"/>
</dbReference>
<dbReference type="OrthoDB" id="270970at2759"/>
<keyword evidence="2" id="KW-0106">Calcium</keyword>
<evidence type="ECO:0000313" key="6">
    <source>
        <dbReference type="EMBL" id="ETV97162.1"/>
    </source>
</evidence>
<dbReference type="PROSITE" id="PS50004">
    <property type="entry name" value="C2"/>
    <property type="match status" value="4"/>
</dbReference>
<evidence type="ECO:0000256" key="1">
    <source>
        <dbReference type="ARBA" id="ARBA00022723"/>
    </source>
</evidence>
<dbReference type="InterPro" id="IPR035892">
    <property type="entry name" value="C2_domain_sf"/>
</dbReference>
<dbReference type="eggNOG" id="KOG1012">
    <property type="taxonomic scope" value="Eukaryota"/>
</dbReference>
<dbReference type="SUPFAM" id="SSF50729">
    <property type="entry name" value="PH domain-like"/>
    <property type="match status" value="1"/>
</dbReference>
<dbReference type="Gene3D" id="2.30.29.30">
    <property type="entry name" value="Pleckstrin-homology domain (PH domain)/Phosphotyrosine-binding domain (PTB)"/>
    <property type="match status" value="1"/>
</dbReference>
<dbReference type="VEuPathDB" id="FungiDB:H310_09961"/>
<dbReference type="PANTHER" id="PTHR45911">
    <property type="entry name" value="C2 DOMAIN-CONTAINING PROTEIN"/>
    <property type="match status" value="1"/>
</dbReference>
<evidence type="ECO:0008006" key="7">
    <source>
        <dbReference type="Google" id="ProtNLM"/>
    </source>
</evidence>
<dbReference type="GO" id="GO:0005509">
    <property type="term" value="F:calcium ion binding"/>
    <property type="evidence" value="ECO:0007669"/>
    <property type="project" value="TreeGrafter"/>
</dbReference>
<feature type="domain" description="C2" evidence="5">
    <location>
        <begin position="675"/>
        <end position="804"/>
    </location>
</feature>
<proteinExistence type="predicted"/>
<reference evidence="6" key="1">
    <citation type="submission" date="2013-12" db="EMBL/GenBank/DDBJ databases">
        <title>The Genome Sequence of Aphanomyces invadans NJM9701.</title>
        <authorList>
            <consortium name="The Broad Institute Genomics Platform"/>
            <person name="Russ C."/>
            <person name="Tyler B."/>
            <person name="van West P."/>
            <person name="Dieguez-Uribeondo J."/>
            <person name="Young S.K."/>
            <person name="Zeng Q."/>
            <person name="Gargeya S."/>
            <person name="Fitzgerald M."/>
            <person name="Abouelleil A."/>
            <person name="Alvarado L."/>
            <person name="Chapman S.B."/>
            <person name="Gainer-Dewar J."/>
            <person name="Goldberg J."/>
            <person name="Griggs A."/>
            <person name="Gujja S."/>
            <person name="Hansen M."/>
            <person name="Howarth C."/>
            <person name="Imamovic A."/>
            <person name="Ireland A."/>
            <person name="Larimer J."/>
            <person name="McCowan C."/>
            <person name="Murphy C."/>
            <person name="Pearson M."/>
            <person name="Poon T.W."/>
            <person name="Priest M."/>
            <person name="Roberts A."/>
            <person name="Saif S."/>
            <person name="Shea T."/>
            <person name="Sykes S."/>
            <person name="Wortman J."/>
            <person name="Nusbaum C."/>
            <person name="Birren B."/>
        </authorList>
    </citation>
    <scope>NUCLEOTIDE SEQUENCE [LARGE SCALE GENOMIC DNA]</scope>
    <source>
        <strain evidence="6">NJM9701</strain>
    </source>
</reference>
<dbReference type="Gene3D" id="2.60.40.150">
    <property type="entry name" value="C2 domain"/>
    <property type="match status" value="5"/>
</dbReference>
<gene>
    <name evidence="6" type="ORF">H310_09961</name>
</gene>
<evidence type="ECO:0000259" key="4">
    <source>
        <dbReference type="PROSITE" id="PS50003"/>
    </source>
</evidence>
<evidence type="ECO:0000256" key="2">
    <source>
        <dbReference type="ARBA" id="ARBA00022837"/>
    </source>
</evidence>
<keyword evidence="1" id="KW-0479">Metal-binding</keyword>
<dbReference type="SMART" id="SM00239">
    <property type="entry name" value="C2"/>
    <property type="match status" value="6"/>
</dbReference>
<dbReference type="InterPro" id="IPR001849">
    <property type="entry name" value="PH_domain"/>
</dbReference>
<protein>
    <recommendedName>
        <fullName evidence="7">Calmodulin</fullName>
    </recommendedName>
</protein>
<dbReference type="STRING" id="157072.A0A024TUY4"/>
<dbReference type="InterPro" id="IPR011993">
    <property type="entry name" value="PH-like_dom_sf"/>
</dbReference>
<organism evidence="6">
    <name type="scientific">Aphanomyces invadans</name>
    <dbReference type="NCBI Taxonomy" id="157072"/>
    <lineage>
        <taxon>Eukaryota</taxon>
        <taxon>Sar</taxon>
        <taxon>Stramenopiles</taxon>
        <taxon>Oomycota</taxon>
        <taxon>Saprolegniomycetes</taxon>
        <taxon>Saprolegniales</taxon>
        <taxon>Verrucalvaceae</taxon>
        <taxon>Aphanomyces</taxon>
    </lineage>
</organism>
<feature type="domain" description="PH" evidence="4">
    <location>
        <begin position="6"/>
        <end position="106"/>
    </location>
</feature>
<accession>A0A024TUY4</accession>
<dbReference type="eggNOG" id="KOG1028">
    <property type="taxonomic scope" value="Eukaryota"/>
</dbReference>
<dbReference type="Pfam" id="PF00169">
    <property type="entry name" value="PH"/>
    <property type="match status" value="1"/>
</dbReference>
<dbReference type="SMART" id="SM00233">
    <property type="entry name" value="PH"/>
    <property type="match status" value="1"/>
</dbReference>
<evidence type="ECO:0000256" key="3">
    <source>
        <dbReference type="SAM" id="MobiDB-lite"/>
    </source>
</evidence>
<dbReference type="Pfam" id="PF00168">
    <property type="entry name" value="C2"/>
    <property type="match status" value="5"/>
</dbReference>
<dbReference type="InterPro" id="IPR000008">
    <property type="entry name" value="C2_dom"/>
</dbReference>
<dbReference type="SUPFAM" id="SSF49562">
    <property type="entry name" value="C2 domain (Calcium/lipid-binding domain, CaLB)"/>
    <property type="match status" value="5"/>
</dbReference>
<feature type="domain" description="C2" evidence="5">
    <location>
        <begin position="315"/>
        <end position="447"/>
    </location>
</feature>
<dbReference type="InterPro" id="IPR036388">
    <property type="entry name" value="WH-like_DNA-bd_sf"/>
</dbReference>
<evidence type="ECO:0000259" key="5">
    <source>
        <dbReference type="PROSITE" id="PS50004"/>
    </source>
</evidence>
<dbReference type="GeneID" id="20087011"/>
<name>A0A024TUY4_9STRA</name>